<evidence type="ECO:0000313" key="3">
    <source>
        <dbReference type="Proteomes" id="UP000182703"/>
    </source>
</evidence>
<feature type="transmembrane region" description="Helical" evidence="1">
    <location>
        <begin position="168"/>
        <end position="195"/>
    </location>
</feature>
<organism evidence="2 3">
    <name type="scientific">Chelatococcus daeguensis</name>
    <dbReference type="NCBI Taxonomy" id="444444"/>
    <lineage>
        <taxon>Bacteria</taxon>
        <taxon>Pseudomonadati</taxon>
        <taxon>Pseudomonadota</taxon>
        <taxon>Alphaproteobacteria</taxon>
        <taxon>Hyphomicrobiales</taxon>
        <taxon>Chelatococcaceae</taxon>
        <taxon>Chelatococcus</taxon>
    </lineage>
</organism>
<geneLocation type="plasmid" evidence="3">
    <name>ptad1</name>
</geneLocation>
<dbReference type="KEGG" id="cdq:BOQ54_18180"/>
<feature type="transmembrane region" description="Helical" evidence="1">
    <location>
        <begin position="401"/>
        <end position="420"/>
    </location>
</feature>
<feature type="transmembrane region" description="Helical" evidence="1">
    <location>
        <begin position="427"/>
        <end position="447"/>
    </location>
</feature>
<dbReference type="RefSeq" id="WP_071924679.1">
    <property type="nucleotide sequence ID" value="NZ_CP018096.1"/>
</dbReference>
<protein>
    <recommendedName>
        <fullName evidence="4">O-antigen ligase</fullName>
    </recommendedName>
</protein>
<reference evidence="2 3" key="1">
    <citation type="submission" date="2016-11" db="EMBL/GenBank/DDBJ databases">
        <title>Complete genome sequence of the aerobically denitrifying bacterium Chelatococcus daeguensis TAD1.</title>
        <authorList>
            <person name="Yang Y."/>
            <person name="Huang S."/>
            <person name="Lin E."/>
        </authorList>
    </citation>
    <scope>NUCLEOTIDE SEQUENCE [LARGE SCALE GENOMIC DNA]</scope>
    <source>
        <strain evidence="2 3">TAD1</strain>
        <plasmid evidence="3">ptad1</plasmid>
    </source>
</reference>
<feature type="transmembrane region" description="Helical" evidence="1">
    <location>
        <begin position="315"/>
        <end position="336"/>
    </location>
</feature>
<sequence>MLCVFLAVASLAAALPVAGHLAFPALGPVMSLALALCLLQGGPGMVPPLLLFVFTFQNSFVAMLLPLLPDREEFDTVRGYSFLTAALLWAGFAAFHLRGCAGAPPLARRLMALSFAMIAAAGGYCVLGAIADPRAALVYLRNIALPVMLFQIGLVAGARLAVPPKRFLPALTLMVLAFGYAELLAYDALAALVNADGYIALRFRRMIDSGLWLKAVEAGGRVLRDERDMLLINPFNVPWFADFGPMLHRLNGPNFHPISFAYLLGILSFVLLAAGRPLYLVATVPILAVIGSKGAVVFVLMALAGFWLLRRLPRLAVPTFLLLLMIYAAAAFVVGLEQRDYHVLGLVAGFESFTANPLGHGLGSGGNLAVDPAERDWQRAQALGTAGQAVESALGVLLHQMGIGGLALLVGYVVIAGTALRLHRAGGGPFVAAVAVAVPALLVNGAFQEEALFAPLAMGALMLVTGLAIGRAVRQQASRAGQPPYEGHP</sequence>
<evidence type="ECO:0000256" key="1">
    <source>
        <dbReference type="SAM" id="Phobius"/>
    </source>
</evidence>
<feature type="transmembrane region" description="Helical" evidence="1">
    <location>
        <begin position="80"/>
        <end position="98"/>
    </location>
</feature>
<evidence type="ECO:0000313" key="2">
    <source>
        <dbReference type="EMBL" id="APF39425.1"/>
    </source>
</evidence>
<feature type="transmembrane region" description="Helical" evidence="1">
    <location>
        <begin position="143"/>
        <end position="162"/>
    </location>
</feature>
<keyword evidence="1" id="KW-0472">Membrane</keyword>
<feature type="transmembrane region" description="Helical" evidence="1">
    <location>
        <begin position="286"/>
        <end position="308"/>
    </location>
</feature>
<keyword evidence="3" id="KW-1185">Reference proteome</keyword>
<dbReference type="AlphaFoldDB" id="A0AAC9P0S6"/>
<feature type="transmembrane region" description="Helical" evidence="1">
    <location>
        <begin position="453"/>
        <end position="473"/>
    </location>
</feature>
<accession>A0AAC9P0S6</accession>
<dbReference type="Proteomes" id="UP000182703">
    <property type="component" value="Plasmid pTAD1"/>
</dbReference>
<feature type="transmembrane region" description="Helical" evidence="1">
    <location>
        <begin position="255"/>
        <end position="274"/>
    </location>
</feature>
<keyword evidence="1" id="KW-0812">Transmembrane</keyword>
<evidence type="ECO:0008006" key="4">
    <source>
        <dbReference type="Google" id="ProtNLM"/>
    </source>
</evidence>
<dbReference type="EMBL" id="CP018096">
    <property type="protein sequence ID" value="APF39425.1"/>
    <property type="molecule type" value="Genomic_DNA"/>
</dbReference>
<keyword evidence="1" id="KW-1133">Transmembrane helix</keyword>
<gene>
    <name evidence="2" type="ORF">BOQ54_18180</name>
</gene>
<proteinExistence type="predicted"/>
<feature type="transmembrane region" description="Helical" evidence="1">
    <location>
        <begin position="110"/>
        <end position="131"/>
    </location>
</feature>
<keyword evidence="2" id="KW-0614">Plasmid</keyword>
<name>A0AAC9P0S6_9HYPH</name>